<evidence type="ECO:0000313" key="2">
    <source>
        <dbReference type="Proteomes" id="UP001500067"/>
    </source>
</evidence>
<accession>A0ABP8N5P4</accession>
<sequence length="178" mass="20476">MGVKSLEAEFNPINATYNPHLHIIVPDKATANILVHEWLTTWNKKYKKFTSPKAQDCKQVYNIGKALVEVIKYGTKIFTAKDVYDKANRKGDTIYAAAKYNIVKAMKGLRIFERFGFDLPEKPKEAEPAKVVTGHINWRYIPQYHDWVSEEHEAPLTGYTHPPALHNLLEYGIDMETQ</sequence>
<protein>
    <recommendedName>
        <fullName evidence="3">Replication protein</fullName>
    </recommendedName>
</protein>
<dbReference type="Proteomes" id="UP001500067">
    <property type="component" value="Unassembled WGS sequence"/>
</dbReference>
<comment type="caution">
    <text evidence="1">The sequence shown here is derived from an EMBL/GenBank/DDBJ whole genome shotgun (WGS) entry which is preliminary data.</text>
</comment>
<organism evidence="1 2">
    <name type="scientific">Nemorincola caseinilytica</name>
    <dbReference type="NCBI Taxonomy" id="2054315"/>
    <lineage>
        <taxon>Bacteria</taxon>
        <taxon>Pseudomonadati</taxon>
        <taxon>Bacteroidota</taxon>
        <taxon>Chitinophagia</taxon>
        <taxon>Chitinophagales</taxon>
        <taxon>Chitinophagaceae</taxon>
        <taxon>Nemorincola</taxon>
    </lineage>
</organism>
<reference evidence="2" key="1">
    <citation type="journal article" date="2019" name="Int. J. Syst. Evol. Microbiol.">
        <title>The Global Catalogue of Microorganisms (GCM) 10K type strain sequencing project: providing services to taxonomists for standard genome sequencing and annotation.</title>
        <authorList>
            <consortium name="The Broad Institute Genomics Platform"/>
            <consortium name="The Broad Institute Genome Sequencing Center for Infectious Disease"/>
            <person name="Wu L."/>
            <person name="Ma J."/>
        </authorList>
    </citation>
    <scope>NUCLEOTIDE SEQUENCE [LARGE SCALE GENOMIC DNA]</scope>
    <source>
        <strain evidence="2">JCM 32105</strain>
    </source>
</reference>
<gene>
    <name evidence="1" type="ORF">GCM10023093_06880</name>
</gene>
<evidence type="ECO:0000313" key="1">
    <source>
        <dbReference type="EMBL" id="GAA4461720.1"/>
    </source>
</evidence>
<dbReference type="RefSeq" id="WP_345078575.1">
    <property type="nucleotide sequence ID" value="NZ_BAABFA010000005.1"/>
</dbReference>
<keyword evidence="2" id="KW-1185">Reference proteome</keyword>
<evidence type="ECO:0008006" key="3">
    <source>
        <dbReference type="Google" id="ProtNLM"/>
    </source>
</evidence>
<proteinExistence type="predicted"/>
<dbReference type="EMBL" id="BAABFA010000005">
    <property type="protein sequence ID" value="GAA4461720.1"/>
    <property type="molecule type" value="Genomic_DNA"/>
</dbReference>
<name>A0ABP8N5P4_9BACT</name>